<evidence type="ECO:0000313" key="1">
    <source>
        <dbReference type="EMBL" id="KAK1687421.1"/>
    </source>
</evidence>
<protein>
    <submittedName>
        <fullName evidence="1">Uncharacterized protein</fullName>
    </submittedName>
</protein>
<name>A0AAJ0AR65_9PEZI</name>
<reference evidence="1" key="1">
    <citation type="submission" date="2021-06" db="EMBL/GenBank/DDBJ databases">
        <title>Comparative genomics, transcriptomics and evolutionary studies reveal genomic signatures of adaptation to plant cell wall in hemibiotrophic fungi.</title>
        <authorList>
            <consortium name="DOE Joint Genome Institute"/>
            <person name="Baroncelli R."/>
            <person name="Diaz J.F."/>
            <person name="Benocci T."/>
            <person name="Peng M."/>
            <person name="Battaglia E."/>
            <person name="Haridas S."/>
            <person name="Andreopoulos W."/>
            <person name="Labutti K."/>
            <person name="Pangilinan J."/>
            <person name="Floch G.L."/>
            <person name="Makela M.R."/>
            <person name="Henrissat B."/>
            <person name="Grigoriev I.V."/>
            <person name="Crouch J.A."/>
            <person name="De Vries R.P."/>
            <person name="Sukno S.A."/>
            <person name="Thon M.R."/>
        </authorList>
    </citation>
    <scope>NUCLEOTIDE SEQUENCE</scope>
    <source>
        <strain evidence="1">CBS 193.32</strain>
    </source>
</reference>
<organism evidence="1 2">
    <name type="scientific">Colletotrichum godetiae</name>
    <dbReference type="NCBI Taxonomy" id="1209918"/>
    <lineage>
        <taxon>Eukaryota</taxon>
        <taxon>Fungi</taxon>
        <taxon>Dikarya</taxon>
        <taxon>Ascomycota</taxon>
        <taxon>Pezizomycotina</taxon>
        <taxon>Sordariomycetes</taxon>
        <taxon>Hypocreomycetidae</taxon>
        <taxon>Glomerellales</taxon>
        <taxon>Glomerellaceae</taxon>
        <taxon>Colletotrichum</taxon>
        <taxon>Colletotrichum acutatum species complex</taxon>
    </lineage>
</organism>
<dbReference type="AlphaFoldDB" id="A0AAJ0AR65"/>
<dbReference type="GeneID" id="85464951"/>
<gene>
    <name evidence="1" type="ORF">BDP55DRAFT_740675</name>
</gene>
<dbReference type="EMBL" id="JAHMHR010000015">
    <property type="protein sequence ID" value="KAK1687421.1"/>
    <property type="molecule type" value="Genomic_DNA"/>
</dbReference>
<dbReference type="Proteomes" id="UP001224890">
    <property type="component" value="Unassembled WGS sequence"/>
</dbReference>
<accession>A0AAJ0AR65</accession>
<evidence type="ECO:0000313" key="2">
    <source>
        <dbReference type="Proteomes" id="UP001224890"/>
    </source>
</evidence>
<proteinExistence type="predicted"/>
<keyword evidence="2" id="KW-1185">Reference proteome</keyword>
<comment type="caution">
    <text evidence="1">The sequence shown here is derived from an EMBL/GenBank/DDBJ whole genome shotgun (WGS) entry which is preliminary data.</text>
</comment>
<sequence>MPMPMSFAPLSLSAPCPSDTGAVCTAGRGRARTMSMKGSLAEGQRNACVQGKAEKRAEVPGMWPAVAVSKHSSKPIARNSRIWCGAKTQAERTEPVRARVEPDGVGSGPGCVISRLGCGPLDIGPRALGLCSAPVCRTTWIRPERAWRRDGETLQTWKSFFRTTMPRFDKWSRFGCPLAGARNPWRHYSSCVLRTFLRMCAVPHLWVGGDVRITKTKLLVGNGYFENWKSSRSSSALTSMFLLRVSPLFPSPVGAEREDPEEP</sequence>
<dbReference type="RefSeq" id="XP_060431116.1">
    <property type="nucleotide sequence ID" value="XM_060580425.1"/>
</dbReference>